<organism evidence="1 2">
    <name type="scientific">Saccharopolyspora endophytica</name>
    <dbReference type="NCBI Taxonomy" id="543886"/>
    <lineage>
        <taxon>Bacteria</taxon>
        <taxon>Bacillati</taxon>
        <taxon>Actinomycetota</taxon>
        <taxon>Actinomycetes</taxon>
        <taxon>Pseudonocardiales</taxon>
        <taxon>Pseudonocardiaceae</taxon>
        <taxon>Saccharopolyspora</taxon>
    </lineage>
</organism>
<keyword evidence="2" id="KW-1185">Reference proteome</keyword>
<sequence>MKTGQTANLMRAAIVSIAAAIDNVEAGHLRADEREELARVCDRLAGALRAEERPAAIDGDVISVVIEK</sequence>
<proteinExistence type="predicted"/>
<dbReference type="RefSeq" id="WP_210973579.1">
    <property type="nucleotide sequence ID" value="NZ_JAGPXE010000021.1"/>
</dbReference>
<dbReference type="EMBL" id="JAGPXE010000021">
    <property type="protein sequence ID" value="MBQ0928572.1"/>
    <property type="molecule type" value="Genomic_DNA"/>
</dbReference>
<evidence type="ECO:0000313" key="2">
    <source>
        <dbReference type="Proteomes" id="UP000674084"/>
    </source>
</evidence>
<accession>A0ABS5DQJ2</accession>
<evidence type="ECO:0000313" key="1">
    <source>
        <dbReference type="EMBL" id="MBQ0928572.1"/>
    </source>
</evidence>
<comment type="caution">
    <text evidence="1">The sequence shown here is derived from an EMBL/GenBank/DDBJ whole genome shotgun (WGS) entry which is preliminary data.</text>
</comment>
<name>A0ABS5DQJ2_9PSEU</name>
<protein>
    <submittedName>
        <fullName evidence="1">Uncharacterized protein</fullName>
    </submittedName>
</protein>
<reference evidence="1 2" key="1">
    <citation type="submission" date="2021-04" db="EMBL/GenBank/DDBJ databases">
        <title>Whole-genome sequencing of Saccharopolyspora endophytica KCTC 19397.</title>
        <authorList>
            <person name="Ay H."/>
            <person name="Saygin H."/>
            <person name="Sahin N."/>
        </authorList>
    </citation>
    <scope>NUCLEOTIDE SEQUENCE [LARGE SCALE GENOMIC DNA]</scope>
    <source>
        <strain evidence="1 2">KCTC 19397</strain>
    </source>
</reference>
<dbReference type="Proteomes" id="UP000674084">
    <property type="component" value="Unassembled WGS sequence"/>
</dbReference>
<gene>
    <name evidence="1" type="ORF">KBO27_31905</name>
</gene>